<comment type="caution">
    <text evidence="2">The sequence shown here is derived from an EMBL/GenBank/DDBJ whole genome shotgun (WGS) entry which is preliminary data.</text>
</comment>
<gene>
    <name evidence="2" type="ORF">Ae201684_016950</name>
</gene>
<dbReference type="EMBL" id="VJMJ01000273">
    <property type="protein sequence ID" value="KAF0724285.1"/>
    <property type="molecule type" value="Genomic_DNA"/>
</dbReference>
<organism evidence="2 3">
    <name type="scientific">Aphanomyces euteiches</name>
    <dbReference type="NCBI Taxonomy" id="100861"/>
    <lineage>
        <taxon>Eukaryota</taxon>
        <taxon>Sar</taxon>
        <taxon>Stramenopiles</taxon>
        <taxon>Oomycota</taxon>
        <taxon>Saprolegniomycetes</taxon>
        <taxon>Saprolegniales</taxon>
        <taxon>Verrucalvaceae</taxon>
        <taxon>Aphanomyces</taxon>
    </lineage>
</organism>
<accession>A0A6G0WD47</accession>
<reference evidence="2 3" key="1">
    <citation type="submission" date="2019-07" db="EMBL/GenBank/DDBJ databases">
        <title>Genomics analysis of Aphanomyces spp. identifies a new class of oomycete effector associated with host adaptation.</title>
        <authorList>
            <person name="Gaulin E."/>
        </authorList>
    </citation>
    <scope>NUCLEOTIDE SEQUENCE [LARGE SCALE GENOMIC DNA]</scope>
    <source>
        <strain evidence="2 3">ATCC 201684</strain>
    </source>
</reference>
<sequence>MKPKVSCGGKQQLCSNRSNQNSALHKSSTNPLVVGVGLFGGLLLAETHKAGISTSQAESLDDRVVLQGFRDGGGRHFLGRTGNGEDSTDVLGHVLGFFHLGVTSLRLGSTLAREQDQLGLVRLQALHIRLERFDRLVGAAVVDRDTNRQGLLARDTGFLQFVQGETTASAHFRAILDRRAVHGRAQETSSRTRGNGGSLSLASQAAGLLLRGLVKPRLDAVLPILMEVAVRDHVVVLHGDYETRV</sequence>
<evidence type="ECO:0000313" key="3">
    <source>
        <dbReference type="Proteomes" id="UP000481153"/>
    </source>
</evidence>
<dbReference type="AlphaFoldDB" id="A0A6G0WD47"/>
<evidence type="ECO:0000313" key="2">
    <source>
        <dbReference type="EMBL" id="KAF0724285.1"/>
    </source>
</evidence>
<name>A0A6G0WD47_9STRA</name>
<feature type="compositionally biased region" description="Polar residues" evidence="1">
    <location>
        <begin position="12"/>
        <end position="26"/>
    </location>
</feature>
<protein>
    <submittedName>
        <fullName evidence="2">Uncharacterized protein</fullName>
    </submittedName>
</protein>
<evidence type="ECO:0000256" key="1">
    <source>
        <dbReference type="SAM" id="MobiDB-lite"/>
    </source>
</evidence>
<feature type="region of interest" description="Disordered" evidence="1">
    <location>
        <begin position="1"/>
        <end position="26"/>
    </location>
</feature>
<dbReference type="Proteomes" id="UP000481153">
    <property type="component" value="Unassembled WGS sequence"/>
</dbReference>
<keyword evidence="3" id="KW-1185">Reference proteome</keyword>
<proteinExistence type="predicted"/>